<sequence>MREGLAEQAHREVVDVVGLRPVMTFGFGRLDGAVGILVKAMKDVAETGQGTVTHPWQADTMINPLYSKDAADIFVETLFADRRFKRPIYNLGTGEYLSIREMMDLTVKVAPASGRIDFAEAPASEGGGKETPLFDYADLDSSELRQELNWVPRYGFEAGAADCIEDYLRAG</sequence>
<accession>A0A975WBU6</accession>
<reference evidence="1 2" key="1">
    <citation type="submission" date="2016-10" db="EMBL/GenBank/DDBJ databases">
        <authorList>
            <person name="Varghese N."/>
            <person name="Submissions S."/>
        </authorList>
    </citation>
    <scope>NUCLEOTIDE SEQUENCE [LARGE SCALE GENOMIC DNA]</scope>
    <source>
        <strain evidence="1 2">FF3</strain>
    </source>
</reference>
<evidence type="ECO:0000313" key="2">
    <source>
        <dbReference type="Proteomes" id="UP000182932"/>
    </source>
</evidence>
<dbReference type="InterPro" id="IPR036291">
    <property type="entry name" value="NAD(P)-bd_dom_sf"/>
</dbReference>
<dbReference type="SUPFAM" id="SSF51735">
    <property type="entry name" value="NAD(P)-binding Rossmann-fold domains"/>
    <property type="match status" value="1"/>
</dbReference>
<evidence type="ECO:0000313" key="1">
    <source>
        <dbReference type="EMBL" id="SEJ82614.1"/>
    </source>
</evidence>
<proteinExistence type="predicted"/>
<name>A0A975WBU6_9RHOB</name>
<dbReference type="EMBL" id="FNYY01000011">
    <property type="protein sequence ID" value="SEJ82614.1"/>
    <property type="molecule type" value="Genomic_DNA"/>
</dbReference>
<keyword evidence="2" id="KW-1185">Reference proteome</keyword>
<gene>
    <name evidence="1" type="ORF">SAMN04487940_11156</name>
</gene>
<dbReference type="AlphaFoldDB" id="A0A975WBU6"/>
<dbReference type="Proteomes" id="UP000182932">
    <property type="component" value="Unassembled WGS sequence"/>
</dbReference>
<protein>
    <submittedName>
        <fullName evidence="1">Uncharacterized protein</fullName>
    </submittedName>
</protein>
<comment type="caution">
    <text evidence="1">The sequence shown here is derived from an EMBL/GenBank/DDBJ whole genome shotgun (WGS) entry which is preliminary data.</text>
</comment>
<organism evidence="1 2">
    <name type="scientific">Marinovum algicola</name>
    <dbReference type="NCBI Taxonomy" id="42444"/>
    <lineage>
        <taxon>Bacteria</taxon>
        <taxon>Pseudomonadati</taxon>
        <taxon>Pseudomonadota</taxon>
        <taxon>Alphaproteobacteria</taxon>
        <taxon>Rhodobacterales</taxon>
        <taxon>Roseobacteraceae</taxon>
        <taxon>Marinovum</taxon>
    </lineage>
</organism>
<dbReference type="Gene3D" id="3.40.50.720">
    <property type="entry name" value="NAD(P)-binding Rossmann-like Domain"/>
    <property type="match status" value="1"/>
</dbReference>